<feature type="compositionally biased region" description="Low complexity" evidence="2">
    <location>
        <begin position="31"/>
        <end position="66"/>
    </location>
</feature>
<organism evidence="4">
    <name type="scientific">Eutreptiella gymnastica</name>
    <dbReference type="NCBI Taxonomy" id="73025"/>
    <lineage>
        <taxon>Eukaryota</taxon>
        <taxon>Discoba</taxon>
        <taxon>Euglenozoa</taxon>
        <taxon>Euglenida</taxon>
        <taxon>Spirocuta</taxon>
        <taxon>Euglenophyceae</taxon>
        <taxon>Eutreptiales</taxon>
        <taxon>Eutreptiaceae</taxon>
        <taxon>Eutreptiella</taxon>
    </lineage>
</organism>
<keyword evidence="1" id="KW-0862">Zinc</keyword>
<name>A0A7S1JFJ2_9EUGL</name>
<dbReference type="EMBL" id="HBGA01146583">
    <property type="protein sequence ID" value="CAD9042441.1"/>
    <property type="molecule type" value="Transcribed_RNA"/>
</dbReference>
<dbReference type="InterPro" id="IPR001841">
    <property type="entry name" value="Znf_RING"/>
</dbReference>
<feature type="domain" description="RING-type" evidence="3">
    <location>
        <begin position="124"/>
        <end position="165"/>
    </location>
</feature>
<dbReference type="PROSITE" id="PS50089">
    <property type="entry name" value="ZF_RING_2"/>
    <property type="match status" value="1"/>
</dbReference>
<evidence type="ECO:0000256" key="2">
    <source>
        <dbReference type="SAM" id="MobiDB-lite"/>
    </source>
</evidence>
<feature type="compositionally biased region" description="Low complexity" evidence="2">
    <location>
        <begin position="82"/>
        <end position="95"/>
    </location>
</feature>
<keyword evidence="1" id="KW-0479">Metal-binding</keyword>
<keyword evidence="1" id="KW-0863">Zinc-finger</keyword>
<dbReference type="SMART" id="SM00184">
    <property type="entry name" value="RING"/>
    <property type="match status" value="1"/>
</dbReference>
<dbReference type="PANTHER" id="PTHR12109">
    <property type="entry name" value="RING FINGER PROTEIN 141-RELATED"/>
    <property type="match status" value="1"/>
</dbReference>
<sequence length="212" mass="22631">MTKRKPSPKAAKSDRRSWGCKAANVPPPSPTAQSTKAATSAKPGSKAKAAKMAKAAPAAASMPSMSKRSKKADTTEAPVKGAAAKTAAVKTQQKVSAKRTKCPHSETSSVAKRPKRSDAKTVDCIICYEKIPDRTAYPLACKHSAFHKDCILEWLQRSQRCPLCDAQYPEFKKAEPTAKPLEGVHSHLPLSVLLALPGLAQSLGVPYIFDPA</sequence>
<gene>
    <name evidence="4" type="ORF">EGYM00392_LOCUS53618</name>
</gene>
<dbReference type="AlphaFoldDB" id="A0A7S1JFJ2"/>
<dbReference type="Pfam" id="PF13639">
    <property type="entry name" value="zf-RING_2"/>
    <property type="match status" value="1"/>
</dbReference>
<dbReference type="CDD" id="cd16448">
    <property type="entry name" value="RING-H2"/>
    <property type="match status" value="1"/>
</dbReference>
<dbReference type="InterPro" id="IPR047126">
    <property type="entry name" value="RNF141-like"/>
</dbReference>
<proteinExistence type="predicted"/>
<dbReference type="InterPro" id="IPR013083">
    <property type="entry name" value="Znf_RING/FYVE/PHD"/>
</dbReference>
<dbReference type="SUPFAM" id="SSF57850">
    <property type="entry name" value="RING/U-box"/>
    <property type="match status" value="1"/>
</dbReference>
<dbReference type="GO" id="GO:0008270">
    <property type="term" value="F:zinc ion binding"/>
    <property type="evidence" value="ECO:0007669"/>
    <property type="project" value="UniProtKB-KW"/>
</dbReference>
<evidence type="ECO:0000256" key="1">
    <source>
        <dbReference type="PROSITE-ProRule" id="PRU00175"/>
    </source>
</evidence>
<feature type="region of interest" description="Disordered" evidence="2">
    <location>
        <begin position="1"/>
        <end position="114"/>
    </location>
</feature>
<dbReference type="Gene3D" id="3.30.40.10">
    <property type="entry name" value="Zinc/RING finger domain, C3HC4 (zinc finger)"/>
    <property type="match status" value="1"/>
</dbReference>
<accession>A0A7S1JFJ2</accession>
<reference evidence="4" key="1">
    <citation type="submission" date="2021-01" db="EMBL/GenBank/DDBJ databases">
        <authorList>
            <person name="Corre E."/>
            <person name="Pelletier E."/>
            <person name="Niang G."/>
            <person name="Scheremetjew M."/>
            <person name="Finn R."/>
            <person name="Kale V."/>
            <person name="Holt S."/>
            <person name="Cochrane G."/>
            <person name="Meng A."/>
            <person name="Brown T."/>
            <person name="Cohen L."/>
        </authorList>
    </citation>
    <scope>NUCLEOTIDE SEQUENCE</scope>
    <source>
        <strain evidence="4">NIES-381</strain>
    </source>
</reference>
<protein>
    <recommendedName>
        <fullName evidence="3">RING-type domain-containing protein</fullName>
    </recommendedName>
</protein>
<evidence type="ECO:0000313" key="4">
    <source>
        <dbReference type="EMBL" id="CAD9042441.1"/>
    </source>
</evidence>
<evidence type="ECO:0000259" key="3">
    <source>
        <dbReference type="PROSITE" id="PS50089"/>
    </source>
</evidence>